<protein>
    <submittedName>
        <fullName evidence="2">Sulfur carrier protein ThiS adenylyltransferase ThiF</fullName>
    </submittedName>
</protein>
<dbReference type="AlphaFoldDB" id="A0AA97DCR8"/>
<dbReference type="InterPro" id="IPR035985">
    <property type="entry name" value="Ubiquitin-activating_enz"/>
</dbReference>
<sequence>MTLSPLRQGLSRCFTEEQLGRIRRTRVLIAGCGGLGSNMAQMLVRSGFQNLTLIDFDVVDNSNLNRQFFFPDQLGKAKTQALAENLLRLEPDLKLRLLPCRLTGAETAALAEKCDILAEAFDGPESKAAFVRAAAATGKPVVCAAGLAGYGNTDQIRVRKVGSRIFAVGDGYTSIENSPPLAPRVMVAAAKEADLVLQLTLEGSAHAG</sequence>
<dbReference type="EMBL" id="CP135996">
    <property type="protein sequence ID" value="WOC33217.1"/>
    <property type="molecule type" value="Genomic_DNA"/>
</dbReference>
<dbReference type="InterPro" id="IPR045886">
    <property type="entry name" value="ThiF/MoeB/HesA"/>
</dbReference>
<dbReference type="Gene3D" id="3.40.50.720">
    <property type="entry name" value="NAD(P)-binding Rossmann-like Domain"/>
    <property type="match status" value="1"/>
</dbReference>
<reference evidence="2" key="1">
    <citation type="submission" date="2023-09" db="EMBL/GenBank/DDBJ databases">
        <authorList>
            <person name="Zeng C."/>
        </authorList>
    </citation>
    <scope>NUCLEOTIDE SEQUENCE</scope>
    <source>
        <strain evidence="2">ZCY20-5</strain>
    </source>
</reference>
<dbReference type="PANTHER" id="PTHR43267:SF3">
    <property type="entry name" value="THIF PROTEIN"/>
    <property type="match status" value="1"/>
</dbReference>
<evidence type="ECO:0000259" key="1">
    <source>
        <dbReference type="Pfam" id="PF00899"/>
    </source>
</evidence>
<organism evidence="2 3">
    <name type="scientific">Caproicibacterium argilliputei</name>
    <dbReference type="NCBI Taxonomy" id="3030016"/>
    <lineage>
        <taxon>Bacteria</taxon>
        <taxon>Bacillati</taxon>
        <taxon>Bacillota</taxon>
        <taxon>Clostridia</taxon>
        <taxon>Eubacteriales</taxon>
        <taxon>Oscillospiraceae</taxon>
        <taxon>Caproicibacterium</taxon>
    </lineage>
</organism>
<dbReference type="InterPro" id="IPR000594">
    <property type="entry name" value="ThiF_NAD_FAD-bd"/>
</dbReference>
<dbReference type="Proteomes" id="UP001300604">
    <property type="component" value="Chromosome"/>
</dbReference>
<dbReference type="NCBIfam" id="TIGR02354">
    <property type="entry name" value="thiF_fam2"/>
    <property type="match status" value="1"/>
</dbReference>
<name>A0AA97DCR8_9FIRM</name>
<dbReference type="GO" id="GO:0008641">
    <property type="term" value="F:ubiquitin-like modifier activating enzyme activity"/>
    <property type="evidence" value="ECO:0007669"/>
    <property type="project" value="InterPro"/>
</dbReference>
<dbReference type="KEGG" id="carl:PXC00_04900"/>
<reference evidence="2" key="2">
    <citation type="submission" date="2024-06" db="EMBL/GenBank/DDBJ databases">
        <title>Caproicibacterium argilliputei sp. nov, a novel caproic acid producing anaerobic bacterium isolated from pit mud.</title>
        <authorList>
            <person name="Xia S."/>
        </authorList>
    </citation>
    <scope>NUCLEOTIDE SEQUENCE</scope>
    <source>
        <strain evidence="2">ZCY20-5</strain>
    </source>
</reference>
<dbReference type="RefSeq" id="WP_275844437.1">
    <property type="nucleotide sequence ID" value="NZ_CP135996.1"/>
</dbReference>
<dbReference type="GO" id="GO:0061503">
    <property type="term" value="F:tRNA threonylcarbamoyladenosine dehydratase"/>
    <property type="evidence" value="ECO:0007669"/>
    <property type="project" value="TreeGrafter"/>
</dbReference>
<dbReference type="InterPro" id="IPR012729">
    <property type="entry name" value="ThiF_fam2"/>
</dbReference>
<evidence type="ECO:0000313" key="2">
    <source>
        <dbReference type="EMBL" id="WOC33217.1"/>
    </source>
</evidence>
<dbReference type="Pfam" id="PF00899">
    <property type="entry name" value="ThiF"/>
    <property type="match status" value="1"/>
</dbReference>
<dbReference type="PANTHER" id="PTHR43267">
    <property type="entry name" value="TRNA THREONYLCARBAMOYLADENOSINE DEHYDRATASE"/>
    <property type="match status" value="1"/>
</dbReference>
<gene>
    <name evidence="2" type="primary">thiF</name>
    <name evidence="2" type="ORF">PXC00_04900</name>
</gene>
<feature type="domain" description="THIF-type NAD/FAD binding fold" evidence="1">
    <location>
        <begin position="12"/>
        <end position="156"/>
    </location>
</feature>
<dbReference type="NCBIfam" id="NF006395">
    <property type="entry name" value="PRK08644.1"/>
    <property type="match status" value="1"/>
</dbReference>
<evidence type="ECO:0000313" key="3">
    <source>
        <dbReference type="Proteomes" id="UP001300604"/>
    </source>
</evidence>
<keyword evidence="2" id="KW-0808">Transferase</keyword>
<dbReference type="SUPFAM" id="SSF69572">
    <property type="entry name" value="Activating enzymes of the ubiquitin-like proteins"/>
    <property type="match status" value="1"/>
</dbReference>
<keyword evidence="3" id="KW-1185">Reference proteome</keyword>
<accession>A0AA97DCR8</accession>
<dbReference type="GO" id="GO:0061504">
    <property type="term" value="P:cyclic threonylcarbamoyladenosine biosynthetic process"/>
    <property type="evidence" value="ECO:0007669"/>
    <property type="project" value="TreeGrafter"/>
</dbReference>
<dbReference type="GO" id="GO:0016779">
    <property type="term" value="F:nucleotidyltransferase activity"/>
    <property type="evidence" value="ECO:0007669"/>
    <property type="project" value="UniProtKB-KW"/>
</dbReference>
<keyword evidence="2" id="KW-0548">Nucleotidyltransferase</keyword>
<proteinExistence type="predicted"/>